<name>F8N7C8_9BACT</name>
<dbReference type="SUPFAM" id="SSF49899">
    <property type="entry name" value="Concanavalin A-like lectins/glucanases"/>
    <property type="match status" value="1"/>
</dbReference>
<evidence type="ECO:0000256" key="3">
    <source>
        <dbReference type="ARBA" id="ARBA00022801"/>
    </source>
</evidence>
<comment type="similarity">
    <text evidence="1">Belongs to the glycosyl hydrolase 43 family.</text>
</comment>
<dbReference type="AlphaFoldDB" id="F8N7C8"/>
<dbReference type="InterPro" id="IPR052176">
    <property type="entry name" value="Glycosyl_Hydrlase_43_Enz"/>
</dbReference>
<keyword evidence="11" id="KW-1185">Reference proteome</keyword>
<protein>
    <submittedName>
        <fullName evidence="10">Glycoside hydrolase family 43</fullName>
    </submittedName>
</protein>
<keyword evidence="8" id="KW-0732">Signal</keyword>
<feature type="signal peptide" evidence="8">
    <location>
        <begin position="1"/>
        <end position="30"/>
    </location>
</feature>
<dbReference type="InterPro" id="IPR023296">
    <property type="entry name" value="Glyco_hydro_beta-prop_sf"/>
</dbReference>
<dbReference type="GO" id="GO:0045493">
    <property type="term" value="P:xylan catabolic process"/>
    <property type="evidence" value="ECO:0007669"/>
    <property type="project" value="UniProtKB-KW"/>
</dbReference>
<reference evidence="11" key="1">
    <citation type="journal article" date="2011" name="Stand. Genomic Sci.">
        <title>Non-contiguous finished genome sequence of the opportunistic oral pathogen Prevotella multisaccharivorax type strain (PPPA20).</title>
        <authorList>
            <person name="Pati A."/>
            <person name="Gronow S."/>
            <person name="Lu M."/>
            <person name="Lapidus A."/>
            <person name="Nolan M."/>
            <person name="Lucas S."/>
            <person name="Hammon N."/>
            <person name="Deshpande S."/>
            <person name="Cheng J.F."/>
            <person name="Tapia R."/>
            <person name="Han C."/>
            <person name="Goodwin L."/>
            <person name="Pitluck S."/>
            <person name="Liolios K."/>
            <person name="Pagani I."/>
            <person name="Mavromatis K."/>
            <person name="Mikhailova N."/>
            <person name="Huntemann M."/>
            <person name="Chen A."/>
            <person name="Palaniappan K."/>
            <person name="Land M."/>
            <person name="Hauser L."/>
            <person name="Detter J.C."/>
            <person name="Brambilla E.M."/>
            <person name="Rohde M."/>
            <person name="Goker M."/>
            <person name="Woyke T."/>
            <person name="Bristow J."/>
            <person name="Eisen J.A."/>
            <person name="Markowitz V."/>
            <person name="Hugenholtz P."/>
            <person name="Kyrpides N.C."/>
            <person name="Klenk H.P."/>
            <person name="Ivanova N."/>
        </authorList>
    </citation>
    <scope>NUCLEOTIDE SEQUENCE [LARGE SCALE GENOMIC DNA]</scope>
    <source>
        <strain evidence="11">DSM 17128</strain>
    </source>
</reference>
<evidence type="ECO:0000256" key="6">
    <source>
        <dbReference type="PIRSR" id="PIRSR606710-1"/>
    </source>
</evidence>
<evidence type="ECO:0000256" key="2">
    <source>
        <dbReference type="ARBA" id="ARBA00022651"/>
    </source>
</evidence>
<dbReference type="Gene3D" id="2.60.120.260">
    <property type="entry name" value="Galactose-binding domain-like"/>
    <property type="match status" value="1"/>
</dbReference>
<dbReference type="InterPro" id="IPR006710">
    <property type="entry name" value="Glyco_hydro_43"/>
</dbReference>
<gene>
    <name evidence="10" type="ORF">Premu_0898</name>
</gene>
<evidence type="ECO:0000256" key="1">
    <source>
        <dbReference type="ARBA" id="ARBA00009865"/>
    </source>
</evidence>
<organism evidence="10 11">
    <name type="scientific">Hallella multisaccharivorax DSM 17128</name>
    <dbReference type="NCBI Taxonomy" id="688246"/>
    <lineage>
        <taxon>Bacteria</taxon>
        <taxon>Pseudomonadati</taxon>
        <taxon>Bacteroidota</taxon>
        <taxon>Bacteroidia</taxon>
        <taxon>Bacteroidales</taxon>
        <taxon>Prevotellaceae</taxon>
        <taxon>Hallella</taxon>
    </lineage>
</organism>
<dbReference type="SUPFAM" id="SSF75005">
    <property type="entry name" value="Arabinanase/levansucrase/invertase"/>
    <property type="match status" value="1"/>
</dbReference>
<feature type="active site" description="Proton acceptor" evidence="6">
    <location>
        <position position="51"/>
    </location>
</feature>
<keyword evidence="4" id="KW-0119">Carbohydrate metabolism</keyword>
<dbReference type="InterPro" id="IPR013320">
    <property type="entry name" value="ConA-like_dom_sf"/>
</dbReference>
<dbReference type="PANTHER" id="PTHR43772">
    <property type="entry name" value="ENDO-1,4-BETA-XYLANASE"/>
    <property type="match status" value="1"/>
</dbReference>
<evidence type="ECO:0000256" key="7">
    <source>
        <dbReference type="PIRSR" id="PIRSR606710-2"/>
    </source>
</evidence>
<dbReference type="PANTHER" id="PTHR43772:SF2">
    <property type="entry name" value="PUTATIVE (AFU_ORTHOLOGUE AFUA_2G04480)-RELATED"/>
    <property type="match status" value="1"/>
</dbReference>
<dbReference type="GO" id="GO:0004553">
    <property type="term" value="F:hydrolase activity, hydrolyzing O-glycosyl compounds"/>
    <property type="evidence" value="ECO:0007669"/>
    <property type="project" value="InterPro"/>
</dbReference>
<feature type="site" description="Important for catalytic activity, responsible for pKa modulation of the active site Glu and correct orientation of both the proton donor and substrate" evidence="7">
    <location>
        <position position="161"/>
    </location>
</feature>
<dbReference type="STRING" id="688246.Premu_0898"/>
<dbReference type="CDD" id="cd18608">
    <property type="entry name" value="GH43_F5-8_typeC-like"/>
    <property type="match status" value="1"/>
</dbReference>
<evidence type="ECO:0000313" key="11">
    <source>
        <dbReference type="Proteomes" id="UP000002772"/>
    </source>
</evidence>
<dbReference type="eggNOG" id="COG3507">
    <property type="taxonomic scope" value="Bacteria"/>
</dbReference>
<evidence type="ECO:0000256" key="8">
    <source>
        <dbReference type="SAM" id="SignalP"/>
    </source>
</evidence>
<evidence type="ECO:0000256" key="4">
    <source>
        <dbReference type="ARBA" id="ARBA00023277"/>
    </source>
</evidence>
<dbReference type="Gene3D" id="2.60.120.200">
    <property type="match status" value="1"/>
</dbReference>
<evidence type="ECO:0000259" key="9">
    <source>
        <dbReference type="PROSITE" id="PS50022"/>
    </source>
</evidence>
<evidence type="ECO:0000313" key="10">
    <source>
        <dbReference type="EMBL" id="EGN56355.1"/>
    </source>
</evidence>
<dbReference type="InterPro" id="IPR000421">
    <property type="entry name" value="FA58C"/>
</dbReference>
<dbReference type="Proteomes" id="UP000002772">
    <property type="component" value="Unassembled WGS sequence"/>
</dbReference>
<dbReference type="Gene3D" id="2.115.10.20">
    <property type="entry name" value="Glycosyl hydrolase domain, family 43"/>
    <property type="match status" value="1"/>
</dbReference>
<keyword evidence="2" id="KW-0858">Xylan degradation</keyword>
<dbReference type="EMBL" id="GL945017">
    <property type="protein sequence ID" value="EGN56355.1"/>
    <property type="molecule type" value="Genomic_DNA"/>
</dbReference>
<feature type="chain" id="PRO_5003375794" evidence="8">
    <location>
        <begin position="31"/>
        <end position="825"/>
    </location>
</feature>
<dbReference type="Pfam" id="PF04616">
    <property type="entry name" value="Glyco_hydro_43"/>
    <property type="match status" value="1"/>
</dbReference>
<accession>F8N7C8</accession>
<dbReference type="Pfam" id="PF00754">
    <property type="entry name" value="F5_F8_type_C"/>
    <property type="match status" value="1"/>
</dbReference>
<keyword evidence="3 10" id="KW-0378">Hydrolase</keyword>
<evidence type="ECO:0000256" key="5">
    <source>
        <dbReference type="ARBA" id="ARBA00023295"/>
    </source>
</evidence>
<sequence>MITSKKHHKLTVFKALLPMVLIGAFLPIQAQIAKYNTPGDGNPVLPGYFADPTVKKFGDTYYIYATTDGSGAGFGPAQLWQSKDFRNWTLMPMNWPDSHWIWAPDVMYNPQNKKYYYLYCQPCKLHLGISDTPRGPWKNVLGESEAVLVPDRFVKNAITLDGQTFQDDDGSVYMYWGTWGIYKGFGCGAGRLNPDMKLFVETKLIPNTEIKNFFEAPFVFKRNGIYYFMYSCEHCEDASYHVEYATANHPLGPYTWHGTILKTNEDGTVHGPGHNSVLVEEGKYYIVYHRHDNPHSNRGFHRQVCIDRIEFNADGTIKPIVPTHEGTFHNTKNVLKSKNLAYEAKVTASSYYDNNFRPEYAVDDNNGTQWKPYYLDQPAWLQIDLGKPKTIRTIWTQFEYGTQFYQYLIEISNDAIHWNVFSDKRQNRLAGSPMVDFGNAKARYVRLTYTGGEKRGFGGAIWNIKIFADTEASCPQQWIGMTPADFNGNEWKNHEGMLGGSMKIVQGSTLRTQEGGRDAVTLQPGTIMKMDCALLGNNREHSLSAMAYENGTWRQIQEDNPHLRLKEGVLEIAADEKPFTISNLRYYNWEQSPAEKAFDAVSDIRRPEPAYDKEQGLVVDLNADWYNEDDAIAYLKNGSPQDTALKGEFEIQSDTAAIVKVINGKKAFAFTGKEWYRSNFMLPATLRDNAPYTMEAWILNPEIAENECAADFTSSHDELEKLMLNNGTEPRCGIVNHYGWYEDVGNKEEKNLAGRWQHIYVCFDGRIERIYINDRLISEKDIQLLVKPSQFILLGRNAEGAWPFTGYLHVLRLWDKYIPIENKEW</sequence>
<dbReference type="PROSITE" id="PS50022">
    <property type="entry name" value="FA58C_3"/>
    <property type="match status" value="1"/>
</dbReference>
<dbReference type="HOGENOM" id="CLU_385803_0_0_10"/>
<feature type="domain" description="F5/8 type C" evidence="9">
    <location>
        <begin position="328"/>
        <end position="469"/>
    </location>
</feature>
<keyword evidence="2" id="KW-0624">Polysaccharide degradation</keyword>
<proteinExistence type="inferred from homology"/>
<feature type="active site" description="Proton donor" evidence="6">
    <location>
        <position position="215"/>
    </location>
</feature>
<keyword evidence="5" id="KW-0326">Glycosidase</keyword>
<dbReference type="InterPro" id="IPR008979">
    <property type="entry name" value="Galactose-bd-like_sf"/>
</dbReference>
<dbReference type="SUPFAM" id="SSF49785">
    <property type="entry name" value="Galactose-binding domain-like"/>
    <property type="match status" value="1"/>
</dbReference>
<dbReference type="Pfam" id="PF13385">
    <property type="entry name" value="Laminin_G_3"/>
    <property type="match status" value="1"/>
</dbReference>